<dbReference type="AlphaFoldDB" id="A0A067PS68"/>
<keyword evidence="3" id="KW-1185">Reference proteome</keyword>
<organism evidence="2 3">
    <name type="scientific">Jaapia argillacea MUCL 33604</name>
    <dbReference type="NCBI Taxonomy" id="933084"/>
    <lineage>
        <taxon>Eukaryota</taxon>
        <taxon>Fungi</taxon>
        <taxon>Dikarya</taxon>
        <taxon>Basidiomycota</taxon>
        <taxon>Agaricomycotina</taxon>
        <taxon>Agaricomycetes</taxon>
        <taxon>Agaricomycetidae</taxon>
        <taxon>Jaapiales</taxon>
        <taxon>Jaapiaceae</taxon>
        <taxon>Jaapia</taxon>
    </lineage>
</organism>
<dbReference type="InterPro" id="IPR012337">
    <property type="entry name" value="RNaseH-like_sf"/>
</dbReference>
<dbReference type="InParanoid" id="A0A067PS68"/>
<dbReference type="OrthoDB" id="1715602at2759"/>
<accession>A0A067PS68</accession>
<dbReference type="InterPro" id="IPR008906">
    <property type="entry name" value="HATC_C_dom"/>
</dbReference>
<dbReference type="EMBL" id="KL197730">
    <property type="protein sequence ID" value="KDQ54147.1"/>
    <property type="molecule type" value="Genomic_DNA"/>
</dbReference>
<protein>
    <recommendedName>
        <fullName evidence="1">HAT C-terminal dimerisation domain-containing protein</fullName>
    </recommendedName>
</protein>
<feature type="non-terminal residue" evidence="2">
    <location>
        <position position="94"/>
    </location>
</feature>
<dbReference type="HOGENOM" id="CLU_009123_13_0_1"/>
<reference evidence="3" key="1">
    <citation type="journal article" date="2014" name="Proc. Natl. Acad. Sci. U.S.A.">
        <title>Extensive sampling of basidiomycete genomes demonstrates inadequacy of the white-rot/brown-rot paradigm for wood decay fungi.</title>
        <authorList>
            <person name="Riley R."/>
            <person name="Salamov A.A."/>
            <person name="Brown D.W."/>
            <person name="Nagy L.G."/>
            <person name="Floudas D."/>
            <person name="Held B.W."/>
            <person name="Levasseur A."/>
            <person name="Lombard V."/>
            <person name="Morin E."/>
            <person name="Otillar R."/>
            <person name="Lindquist E.A."/>
            <person name="Sun H."/>
            <person name="LaButti K.M."/>
            <person name="Schmutz J."/>
            <person name="Jabbour D."/>
            <person name="Luo H."/>
            <person name="Baker S.E."/>
            <person name="Pisabarro A.G."/>
            <person name="Walton J.D."/>
            <person name="Blanchette R.A."/>
            <person name="Henrissat B."/>
            <person name="Martin F."/>
            <person name="Cullen D."/>
            <person name="Hibbett D.S."/>
            <person name="Grigoriev I.V."/>
        </authorList>
    </citation>
    <scope>NUCLEOTIDE SEQUENCE [LARGE SCALE GENOMIC DNA]</scope>
    <source>
        <strain evidence="3">MUCL 33604</strain>
    </source>
</reference>
<feature type="non-terminal residue" evidence="2">
    <location>
        <position position="1"/>
    </location>
</feature>
<dbReference type="Proteomes" id="UP000027265">
    <property type="component" value="Unassembled WGS sequence"/>
</dbReference>
<dbReference type="PANTHER" id="PTHR47611:SF1">
    <property type="entry name" value="CCHC-TYPE DOMAIN-CONTAINING PROTEIN"/>
    <property type="match status" value="1"/>
</dbReference>
<evidence type="ECO:0000259" key="1">
    <source>
        <dbReference type="Pfam" id="PF05699"/>
    </source>
</evidence>
<proteinExistence type="predicted"/>
<dbReference type="SUPFAM" id="SSF53098">
    <property type="entry name" value="Ribonuclease H-like"/>
    <property type="match status" value="1"/>
</dbReference>
<dbReference type="PANTHER" id="PTHR47611">
    <property type="entry name" value="HAT DIMERISATION DOMAIN, C-TERMINAL"/>
    <property type="match status" value="1"/>
</dbReference>
<dbReference type="GO" id="GO:0046983">
    <property type="term" value="F:protein dimerization activity"/>
    <property type="evidence" value="ECO:0007669"/>
    <property type="project" value="InterPro"/>
</dbReference>
<dbReference type="Pfam" id="PF05699">
    <property type="entry name" value="Dimer_Tnp_hAT"/>
    <property type="match status" value="1"/>
</dbReference>
<evidence type="ECO:0000313" key="3">
    <source>
        <dbReference type="Proteomes" id="UP000027265"/>
    </source>
</evidence>
<feature type="domain" description="HAT C-terminal dimerisation" evidence="1">
    <location>
        <begin position="3"/>
        <end position="80"/>
    </location>
</feature>
<sequence>DKLNSYLSTDCKHVNNVLMWWTQWQATYPTLCCMALNYLSISATSVDIEHIFSCGQLVLSHVCNHLLAQMTCAILCLSSWSLLGLVKDEDVLKV</sequence>
<gene>
    <name evidence="2" type="ORF">JAAARDRAFT_114282</name>
</gene>
<name>A0A067PS68_9AGAM</name>
<evidence type="ECO:0000313" key="2">
    <source>
        <dbReference type="EMBL" id="KDQ54147.1"/>
    </source>
</evidence>